<evidence type="ECO:0000259" key="6">
    <source>
        <dbReference type="PROSITE" id="PS50261"/>
    </source>
</evidence>
<evidence type="ECO:0000259" key="7">
    <source>
        <dbReference type="PROSITE" id="PS50262"/>
    </source>
</evidence>
<evidence type="ECO:0008006" key="10">
    <source>
        <dbReference type="Google" id="ProtNLM"/>
    </source>
</evidence>
<dbReference type="GO" id="GO:0005886">
    <property type="term" value="C:plasma membrane"/>
    <property type="evidence" value="ECO:0007669"/>
    <property type="project" value="TreeGrafter"/>
</dbReference>
<feature type="transmembrane region" description="Helical" evidence="5">
    <location>
        <begin position="254"/>
        <end position="275"/>
    </location>
</feature>
<evidence type="ECO:0000313" key="9">
    <source>
        <dbReference type="Proteomes" id="UP001163046"/>
    </source>
</evidence>
<organism evidence="8 9">
    <name type="scientific">Desmophyllum pertusum</name>
    <dbReference type="NCBI Taxonomy" id="174260"/>
    <lineage>
        <taxon>Eukaryota</taxon>
        <taxon>Metazoa</taxon>
        <taxon>Cnidaria</taxon>
        <taxon>Anthozoa</taxon>
        <taxon>Hexacorallia</taxon>
        <taxon>Scleractinia</taxon>
        <taxon>Caryophylliina</taxon>
        <taxon>Caryophylliidae</taxon>
        <taxon>Desmophyllum</taxon>
    </lineage>
</organism>
<feature type="domain" description="G-protein coupled receptors family 1 profile" evidence="7">
    <location>
        <begin position="21"/>
        <end position="228"/>
    </location>
</feature>
<accession>A0A9W9YSL0</accession>
<dbReference type="PANTHER" id="PTHR23112">
    <property type="entry name" value="G PROTEIN-COUPLED RECEPTOR 157-RELATED"/>
    <property type="match status" value="1"/>
</dbReference>
<dbReference type="PROSITE" id="PS50262">
    <property type="entry name" value="G_PROTEIN_RECEP_F1_2"/>
    <property type="match status" value="1"/>
</dbReference>
<evidence type="ECO:0000256" key="4">
    <source>
        <dbReference type="ARBA" id="ARBA00023136"/>
    </source>
</evidence>
<dbReference type="EMBL" id="MU827305">
    <property type="protein sequence ID" value="KAJ7363569.1"/>
    <property type="molecule type" value="Genomic_DNA"/>
</dbReference>
<feature type="transmembrane region" description="Helical" evidence="5">
    <location>
        <begin position="78"/>
        <end position="102"/>
    </location>
</feature>
<dbReference type="GO" id="GO:0007189">
    <property type="term" value="P:adenylate cyclase-activating G protein-coupled receptor signaling pathway"/>
    <property type="evidence" value="ECO:0007669"/>
    <property type="project" value="TreeGrafter"/>
</dbReference>
<dbReference type="PROSITE" id="PS50261">
    <property type="entry name" value="G_PROTEIN_RECEP_F2_4"/>
    <property type="match status" value="1"/>
</dbReference>
<feature type="transmembrane region" description="Helical" evidence="5">
    <location>
        <begin position="12"/>
        <end position="32"/>
    </location>
</feature>
<dbReference type="SUPFAM" id="SSF81321">
    <property type="entry name" value="Family A G protein-coupled receptor-like"/>
    <property type="match status" value="1"/>
</dbReference>
<feature type="domain" description="G-protein coupled receptors family 2 profile 2" evidence="6">
    <location>
        <begin position="7"/>
        <end position="276"/>
    </location>
</feature>
<protein>
    <recommendedName>
        <fullName evidence="10">G-protein coupled receptor 157</fullName>
    </recommendedName>
</protein>
<evidence type="ECO:0000256" key="1">
    <source>
        <dbReference type="ARBA" id="ARBA00004141"/>
    </source>
</evidence>
<dbReference type="AlphaFoldDB" id="A0A9W9YSL0"/>
<dbReference type="Pfam" id="PF00002">
    <property type="entry name" value="7tm_2"/>
    <property type="match status" value="1"/>
</dbReference>
<feature type="transmembrane region" description="Helical" evidence="5">
    <location>
        <begin position="219"/>
        <end position="242"/>
    </location>
</feature>
<keyword evidence="9" id="KW-1185">Reference proteome</keyword>
<evidence type="ECO:0000313" key="8">
    <source>
        <dbReference type="EMBL" id="KAJ7363569.1"/>
    </source>
</evidence>
<evidence type="ECO:0000256" key="5">
    <source>
        <dbReference type="SAM" id="Phobius"/>
    </source>
</evidence>
<feature type="transmembrane region" description="Helical" evidence="5">
    <location>
        <begin position="44"/>
        <end position="66"/>
    </location>
</feature>
<name>A0A9W9YSL0_9CNID</name>
<dbReference type="Gene3D" id="1.20.1070.10">
    <property type="entry name" value="Rhodopsin 7-helix transmembrane proteins"/>
    <property type="match status" value="1"/>
</dbReference>
<dbReference type="GO" id="GO:0007166">
    <property type="term" value="P:cell surface receptor signaling pathway"/>
    <property type="evidence" value="ECO:0007669"/>
    <property type="project" value="InterPro"/>
</dbReference>
<dbReference type="PRINTS" id="PR02001">
    <property type="entry name" value="GCR1CAMPR"/>
</dbReference>
<feature type="transmembrane region" description="Helical" evidence="5">
    <location>
        <begin position="164"/>
        <end position="189"/>
    </location>
</feature>
<evidence type="ECO:0000256" key="3">
    <source>
        <dbReference type="ARBA" id="ARBA00022989"/>
    </source>
</evidence>
<feature type="transmembrane region" description="Helical" evidence="5">
    <location>
        <begin position="114"/>
        <end position="135"/>
    </location>
</feature>
<reference evidence="8" key="1">
    <citation type="submission" date="2023-01" db="EMBL/GenBank/DDBJ databases">
        <title>Genome assembly of the deep-sea coral Lophelia pertusa.</title>
        <authorList>
            <person name="Herrera S."/>
            <person name="Cordes E."/>
        </authorList>
    </citation>
    <scope>NUCLEOTIDE SEQUENCE</scope>
    <source>
        <strain evidence="8">USNM1676648</strain>
        <tissue evidence="8">Polyp</tissue>
    </source>
</reference>
<comment type="subcellular location">
    <subcellularLocation>
        <location evidence="1">Membrane</location>
        <topology evidence="1">Multi-pass membrane protein</topology>
    </subcellularLocation>
</comment>
<keyword evidence="3 5" id="KW-1133">Transmembrane helix</keyword>
<gene>
    <name evidence="8" type="ORF">OS493_009729</name>
</gene>
<dbReference type="PANTHER" id="PTHR23112:SF47">
    <property type="entry name" value="G-PROTEIN COUPLED RECEPTOR 157"/>
    <property type="match status" value="1"/>
</dbReference>
<keyword evidence="2 5" id="KW-0812">Transmembrane</keyword>
<proteinExistence type="predicted"/>
<evidence type="ECO:0000256" key="2">
    <source>
        <dbReference type="ARBA" id="ARBA00022692"/>
    </source>
</evidence>
<sequence length="350" mass="40213">MDRNKVNEILTTITSVLSFFGTLFIIVSFFAWKDIRTTSRRILIYISTADFFTSVATIAAITNFWLSGRENQQVCLVQSVIGTLSVLCSFFWTVFMALYLYISVCKKNARLAERLMYLFHVCAWGIPVLIVAMAATMNKLGDNGNKVSAGWCWVNKNLSWNDQVFWMLLAGKFWEIMAYFVIAVLYALLKRNMRKELHENNRVLTQSTAIQAQKAERKLIFVPLIFVLLRIWGTIRFLLLIAKGPDYKSFDWLLILQGIGDNAPGFANFLLFCFFTEKCLGRFHWCLQSCSTCFTSKTQHDRSSSLQATYGDDVRNIQEPIIIINEHNTINGENDHLKGHVNTDYSSIQY</sequence>
<dbReference type="OrthoDB" id="100006at2759"/>
<dbReference type="Proteomes" id="UP001163046">
    <property type="component" value="Unassembled WGS sequence"/>
</dbReference>
<dbReference type="InterPro" id="IPR017981">
    <property type="entry name" value="GPCR_2-like_7TM"/>
</dbReference>
<comment type="caution">
    <text evidence="8">The sequence shown here is derived from an EMBL/GenBank/DDBJ whole genome shotgun (WGS) entry which is preliminary data.</text>
</comment>
<dbReference type="InterPro" id="IPR022343">
    <property type="entry name" value="GCR1-cAMP_receptor"/>
</dbReference>
<keyword evidence="4 5" id="KW-0472">Membrane</keyword>
<dbReference type="InterPro" id="IPR000832">
    <property type="entry name" value="GPCR_2_secretin-like"/>
</dbReference>
<dbReference type="InterPro" id="IPR017452">
    <property type="entry name" value="GPCR_Rhodpsn_7TM"/>
</dbReference>
<dbReference type="GO" id="GO:0004930">
    <property type="term" value="F:G protein-coupled receptor activity"/>
    <property type="evidence" value="ECO:0007669"/>
    <property type="project" value="InterPro"/>
</dbReference>